<dbReference type="EMBL" id="PVXO01000009">
    <property type="protein sequence ID" value="PRR80132.1"/>
    <property type="molecule type" value="Genomic_DNA"/>
</dbReference>
<dbReference type="PANTHER" id="PTHR43415">
    <property type="entry name" value="SPERMIDINE N(1)-ACETYLTRANSFERASE"/>
    <property type="match status" value="1"/>
</dbReference>
<dbReference type="InterPro" id="IPR016181">
    <property type="entry name" value="Acyl_CoA_acyltransferase"/>
</dbReference>
<dbReference type="GO" id="GO:0004145">
    <property type="term" value="F:diamine N-acetyltransferase activity"/>
    <property type="evidence" value="ECO:0007669"/>
    <property type="project" value="UniProtKB-EC"/>
</dbReference>
<comment type="caution">
    <text evidence="2">The sequence shown here is derived from an EMBL/GenBank/DDBJ whole genome shotgun (WGS) entry which is preliminary data.</text>
</comment>
<evidence type="ECO:0000259" key="1">
    <source>
        <dbReference type="PROSITE" id="PS51186"/>
    </source>
</evidence>
<name>A0A2T0B8E8_9CLOT</name>
<keyword evidence="2" id="KW-0808">Transferase</keyword>
<dbReference type="AlphaFoldDB" id="A0A2T0B8E8"/>
<dbReference type="Gene3D" id="3.40.630.30">
    <property type="match status" value="1"/>
</dbReference>
<dbReference type="PROSITE" id="PS51186">
    <property type="entry name" value="GNAT"/>
    <property type="match status" value="1"/>
</dbReference>
<dbReference type="Proteomes" id="UP000239706">
    <property type="component" value="Unassembled WGS sequence"/>
</dbReference>
<keyword evidence="3" id="KW-1185">Reference proteome</keyword>
<gene>
    <name evidence="2" type="primary">speG_1</name>
    <name evidence="2" type="ORF">CLLI_05160</name>
</gene>
<proteinExistence type="predicted"/>
<dbReference type="PANTHER" id="PTHR43415:SF5">
    <property type="entry name" value="ACETYLTRANSFERASE"/>
    <property type="match status" value="1"/>
</dbReference>
<reference evidence="2 3" key="1">
    <citation type="submission" date="2018-03" db="EMBL/GenBank/DDBJ databases">
        <title>Genome sequence of Clostridium liquoris DSM 100320.</title>
        <authorList>
            <person name="Poehlein A."/>
            <person name="Daniel R."/>
        </authorList>
    </citation>
    <scope>NUCLEOTIDE SEQUENCE [LARGE SCALE GENOMIC DNA]</scope>
    <source>
        <strain evidence="2 3">DSM 100320</strain>
    </source>
</reference>
<dbReference type="SUPFAM" id="SSF55729">
    <property type="entry name" value="Acyl-CoA N-acyltransferases (Nat)"/>
    <property type="match status" value="1"/>
</dbReference>
<evidence type="ECO:0000313" key="3">
    <source>
        <dbReference type="Proteomes" id="UP000239706"/>
    </source>
</evidence>
<feature type="domain" description="N-acetyltransferase" evidence="1">
    <location>
        <begin position="12"/>
        <end position="172"/>
    </location>
</feature>
<keyword evidence="2" id="KW-0012">Acyltransferase</keyword>
<organism evidence="2 3">
    <name type="scientific">Clostridium liquoris</name>
    <dbReference type="NCBI Taxonomy" id="1289519"/>
    <lineage>
        <taxon>Bacteria</taxon>
        <taxon>Bacillati</taxon>
        <taxon>Bacillota</taxon>
        <taxon>Clostridia</taxon>
        <taxon>Eubacteriales</taxon>
        <taxon>Clostridiaceae</taxon>
        <taxon>Clostridium</taxon>
    </lineage>
</organism>
<sequence>MLKDDLLKSNRIKITSLREEDIGTVTKWYEDTTFLRVFDFNAAAPLSKWKIKEWLLEEINNPNNYFFAIREESDGPMIGYVEIERISWNNGVGGIAIGIGDLKQRGKGYGKEALSLVMDFAFRELNLHRLQLITISYNERAIRLYERLGFKREGTYREAVFRDGERYDIYLYGILDREWKGLAEHRA</sequence>
<dbReference type="Pfam" id="PF13302">
    <property type="entry name" value="Acetyltransf_3"/>
    <property type="match status" value="1"/>
</dbReference>
<protein>
    <submittedName>
        <fullName evidence="2">Spermidine N(1)-acetyltransferase</fullName>
        <ecNumber evidence="2">2.3.1.57</ecNumber>
    </submittedName>
</protein>
<evidence type="ECO:0000313" key="2">
    <source>
        <dbReference type="EMBL" id="PRR80132.1"/>
    </source>
</evidence>
<dbReference type="InterPro" id="IPR000182">
    <property type="entry name" value="GNAT_dom"/>
</dbReference>
<dbReference type="EC" id="2.3.1.57" evidence="2"/>
<accession>A0A2T0B8E8</accession>
<dbReference type="RefSeq" id="WP_207655062.1">
    <property type="nucleotide sequence ID" value="NZ_PVXO01000009.1"/>
</dbReference>